<feature type="domain" description="TGS" evidence="4">
    <location>
        <begin position="375"/>
        <end position="437"/>
    </location>
</feature>
<dbReference type="PANTHER" id="PTHR21262">
    <property type="entry name" value="GUANOSINE-3',5'-BIS DIPHOSPHATE 3'-PYROPHOSPHOHYDROLASE"/>
    <property type="match status" value="1"/>
</dbReference>
<dbReference type="CDD" id="cd05399">
    <property type="entry name" value="NT_Rel-Spo_like"/>
    <property type="match status" value="1"/>
</dbReference>
<organism evidence="5 6">
    <name type="scientific">Candidatus Peribacter riflensis</name>
    <dbReference type="NCBI Taxonomy" id="1735162"/>
    <lineage>
        <taxon>Bacteria</taxon>
        <taxon>Candidatus Peregrinibacteriota</taxon>
        <taxon>Candidatus Peribacteria</taxon>
        <taxon>Candidatus Peribacterales</taxon>
        <taxon>Candidatus Peribacteraceae</taxon>
        <taxon>Candidatus Peribacter</taxon>
    </lineage>
</organism>
<dbReference type="SUPFAM" id="SSF81271">
    <property type="entry name" value="TGS-like"/>
    <property type="match status" value="1"/>
</dbReference>
<dbReference type="SUPFAM" id="SSF109604">
    <property type="entry name" value="HD-domain/PDEase-like"/>
    <property type="match status" value="1"/>
</dbReference>
<dbReference type="Pfam" id="PF04607">
    <property type="entry name" value="RelA_SpoT"/>
    <property type="match status" value="1"/>
</dbReference>
<dbReference type="SUPFAM" id="SSF55021">
    <property type="entry name" value="ACT-like"/>
    <property type="match status" value="1"/>
</dbReference>
<evidence type="ECO:0000259" key="4">
    <source>
        <dbReference type="PROSITE" id="PS51880"/>
    </source>
</evidence>
<dbReference type="Gene3D" id="3.10.20.30">
    <property type="match status" value="1"/>
</dbReference>
<dbReference type="CDD" id="cd00077">
    <property type="entry name" value="HDc"/>
    <property type="match status" value="1"/>
</dbReference>
<accession>A0A0S1SU28</accession>
<dbReference type="Pfam" id="PF13328">
    <property type="entry name" value="HD_4"/>
    <property type="match status" value="1"/>
</dbReference>
<sequence>MADHERQFRESLAYLRVRDRADVERALARAVEYHAGQKRVTGDDYVTHPIATALYLAQLEAQKDMLIAALLHDTVEDGHATFDQIESEFGQTVARLVEGVTKMSKRLYEGRISDRQVASLRKMLLMANDDLRVILIKLADRLHNIETLSALRSQKQERIALETLDIYVPFARLVGWWEAKERFENVCFPIAYPQESAEWRQAVERVRAEVRAERTQFIRQVDQETGAEVRAEMSLMTDYEIFVKMHRIVSRLTNANAIDSGLVVVQRPSPFECYWVLGEIHEHHQARPASFRDYISTPQPNGYRALHTTVFLSRNHEFRLRIQTSSMHEYSFKRKISSWEPEKEGDVCHALGALHAFAFDDRQYLQDLQQTILAERINVFTSSGEVITLPAGATGVDFAYEVDPDCIRELAGIRVDGSEVSEATRELKEGETVELVLLNGGKSDRRSVWVDKVKSVRARERLRQTLKRHPKSERRREGASLLKAECVKYRLPIWWLFHFSPLQARLAQKCGFDSFDALLESVGSGLVAVSTVIEAYRLLLITPTSWPIRILKWLHLLPRTRVLNKEASLIDIEIYSQDQPGMIYSISKCFAERSINISNFSVYAIPPLDALYKIRLEVKNFKQFSDLYDTLLEVPGVRRILRKR</sequence>
<comment type="similarity">
    <text evidence="1">Belongs to the RelA/SpoT family.</text>
</comment>
<dbReference type="GO" id="GO:0015969">
    <property type="term" value="P:guanosine tetraphosphate metabolic process"/>
    <property type="evidence" value="ECO:0007669"/>
    <property type="project" value="InterPro"/>
</dbReference>
<reference evidence="5 6" key="2">
    <citation type="journal article" date="2016" name="PeerJ">
        <title>Analysis of five complete genome sequences for members of the class Peribacteria in the recently recognized Peregrinibacteria bacterial phylum.</title>
        <authorList>
            <person name="Anantharaman K."/>
            <person name="Brown C.T."/>
            <person name="Burstein D."/>
            <person name="Castelle C.J."/>
            <person name="Probst A.J."/>
            <person name="Thomas B.C."/>
            <person name="Williams K.H."/>
            <person name="Banfield J.F."/>
        </authorList>
    </citation>
    <scope>NUCLEOTIDE SEQUENCE [LARGE SCALE GENOMIC DNA]</scope>
    <source>
        <strain evidence="5">RIFOXYD1_FULL_PER-ii_59_16</strain>
    </source>
</reference>
<dbReference type="Gene3D" id="3.30.460.10">
    <property type="entry name" value="Beta Polymerase, domain 2"/>
    <property type="match status" value="1"/>
</dbReference>
<dbReference type="Gene3D" id="1.10.3210.10">
    <property type="entry name" value="Hypothetical protein af1432"/>
    <property type="match status" value="1"/>
</dbReference>
<dbReference type="PROSITE" id="PS51671">
    <property type="entry name" value="ACT"/>
    <property type="match status" value="1"/>
</dbReference>
<dbReference type="Pfam" id="PF02824">
    <property type="entry name" value="TGS"/>
    <property type="match status" value="1"/>
</dbReference>
<dbReference type="Pfam" id="PF13291">
    <property type="entry name" value="ACT_4"/>
    <property type="match status" value="1"/>
</dbReference>
<dbReference type="InterPro" id="IPR003607">
    <property type="entry name" value="HD/PDEase_dom"/>
</dbReference>
<evidence type="ECO:0000313" key="5">
    <source>
        <dbReference type="EMBL" id="ALM12843.1"/>
    </source>
</evidence>
<dbReference type="InterPro" id="IPR043519">
    <property type="entry name" value="NT_sf"/>
</dbReference>
<dbReference type="PROSITE" id="PS51831">
    <property type="entry name" value="HD"/>
    <property type="match status" value="1"/>
</dbReference>
<evidence type="ECO:0000256" key="1">
    <source>
        <dbReference type="ARBA" id="ARBA00007476"/>
    </source>
</evidence>
<protein>
    <submittedName>
        <fullName evidence="5">GTP pyrophosphokinase</fullName>
    </submittedName>
</protein>
<dbReference type="PANTHER" id="PTHR21262:SF31">
    <property type="entry name" value="GTP PYROPHOSPHOKINASE"/>
    <property type="match status" value="1"/>
</dbReference>
<evidence type="ECO:0000259" key="3">
    <source>
        <dbReference type="PROSITE" id="PS51831"/>
    </source>
</evidence>
<dbReference type="SUPFAM" id="SSF81301">
    <property type="entry name" value="Nucleotidyltransferase"/>
    <property type="match status" value="1"/>
</dbReference>
<keyword evidence="5" id="KW-0808">Transferase</keyword>
<feature type="domain" description="HD" evidence="3">
    <location>
        <begin position="45"/>
        <end position="145"/>
    </location>
</feature>
<dbReference type="InterPro" id="IPR012676">
    <property type="entry name" value="TGS-like"/>
</dbReference>
<dbReference type="GO" id="GO:0016301">
    <property type="term" value="F:kinase activity"/>
    <property type="evidence" value="ECO:0007669"/>
    <property type="project" value="UniProtKB-KW"/>
</dbReference>
<evidence type="ECO:0000313" key="6">
    <source>
        <dbReference type="Proteomes" id="UP000069135"/>
    </source>
</evidence>
<dbReference type="Proteomes" id="UP000069135">
    <property type="component" value="Chromosome"/>
</dbReference>
<gene>
    <name evidence="5" type="ORF">PeribacterD1_0141</name>
</gene>
<dbReference type="PATRIC" id="fig|1735161.3.peg.141"/>
<dbReference type="FunFam" id="1.10.3210.10:FF:000001">
    <property type="entry name" value="GTP pyrophosphokinase RelA"/>
    <property type="match status" value="1"/>
</dbReference>
<name>A0A0S1SJW7_9BACT</name>
<keyword evidence="5" id="KW-0418">Kinase</keyword>
<dbReference type="InterPro" id="IPR004095">
    <property type="entry name" value="TGS"/>
</dbReference>
<dbReference type="InterPro" id="IPR045865">
    <property type="entry name" value="ACT-like_dom_sf"/>
</dbReference>
<dbReference type="PROSITE" id="PS51880">
    <property type="entry name" value="TGS"/>
    <property type="match status" value="1"/>
</dbReference>
<dbReference type="SMART" id="SM00471">
    <property type="entry name" value="HDc"/>
    <property type="match status" value="1"/>
</dbReference>
<dbReference type="Gene3D" id="3.30.70.260">
    <property type="match status" value="1"/>
</dbReference>
<feature type="domain" description="ACT" evidence="2">
    <location>
        <begin position="571"/>
        <end position="644"/>
    </location>
</feature>
<dbReference type="InterPro" id="IPR006674">
    <property type="entry name" value="HD_domain"/>
</dbReference>
<dbReference type="SMART" id="SM00954">
    <property type="entry name" value="RelA_SpoT"/>
    <property type="match status" value="1"/>
</dbReference>
<proteinExistence type="inferred from homology"/>
<reference evidence="6" key="1">
    <citation type="submission" date="2015-10" db="EMBL/GenBank/DDBJ databases">
        <title>Analysis of five complete genome sequences for members of the class Peribacteria in the recently recognized Peregrinibacteria bacterial phylum.</title>
        <authorList>
            <person name="Anantharaman K."/>
            <person name="Brown C.T."/>
            <person name="Burstein D."/>
            <person name="Castelle C.J."/>
            <person name="Probst A.J."/>
            <person name="Thomas B.C."/>
            <person name="Williams K.H."/>
            <person name="Banfield J.F."/>
        </authorList>
    </citation>
    <scope>NUCLEOTIDE SEQUENCE [LARGE SCALE GENOMIC DNA]</scope>
</reference>
<dbReference type="AlphaFoldDB" id="A0A0S1SJW7"/>
<evidence type="ECO:0000259" key="2">
    <source>
        <dbReference type="PROSITE" id="PS51671"/>
    </source>
</evidence>
<accession>A0A0S1SI31</accession>
<dbReference type="InterPro" id="IPR007685">
    <property type="entry name" value="RelA_SpoT"/>
</dbReference>
<dbReference type="STRING" id="1735162.PeribacterB2_0141"/>
<dbReference type="InterPro" id="IPR002912">
    <property type="entry name" value="ACT_dom"/>
</dbReference>
<dbReference type="InterPro" id="IPR012675">
    <property type="entry name" value="Beta-grasp_dom_sf"/>
</dbReference>
<accession>A0A0S1SJW7</accession>
<accession>A0A0S1SLI5</accession>
<dbReference type="EMBL" id="CP013065">
    <property type="protein sequence ID" value="ALM12843.1"/>
    <property type="molecule type" value="Genomic_DNA"/>
</dbReference>
<accession>A0A0S1SSD7</accession>
<dbReference type="KEGG" id="prf:PeribacterA2_0141"/>